<accession>A0ABQ9P9N5</accession>
<protein>
    <recommendedName>
        <fullName evidence="2">NECAP PHear domain-containing protein</fullName>
    </recommendedName>
</protein>
<organism evidence="3 4">
    <name type="scientific">Coniosporium apollinis</name>
    <dbReference type="NCBI Taxonomy" id="61459"/>
    <lineage>
        <taxon>Eukaryota</taxon>
        <taxon>Fungi</taxon>
        <taxon>Dikarya</taxon>
        <taxon>Ascomycota</taxon>
        <taxon>Pezizomycotina</taxon>
        <taxon>Dothideomycetes</taxon>
        <taxon>Dothideomycetes incertae sedis</taxon>
        <taxon>Coniosporium</taxon>
    </lineage>
</organism>
<evidence type="ECO:0000256" key="1">
    <source>
        <dbReference type="SAM" id="MobiDB-lite"/>
    </source>
</evidence>
<dbReference type="Proteomes" id="UP001172684">
    <property type="component" value="Unassembled WGS sequence"/>
</dbReference>
<proteinExistence type="predicted"/>
<feature type="region of interest" description="Disordered" evidence="1">
    <location>
        <begin position="160"/>
        <end position="294"/>
    </location>
</feature>
<evidence type="ECO:0000313" key="3">
    <source>
        <dbReference type="EMBL" id="KAJ9669593.1"/>
    </source>
</evidence>
<feature type="compositionally biased region" description="Basic and acidic residues" evidence="1">
    <location>
        <begin position="188"/>
        <end position="200"/>
    </location>
</feature>
<dbReference type="PANTHER" id="PTHR12847:SF9">
    <property type="entry name" value="NECAP-LIKE PROTEIN CG9132"/>
    <property type="match status" value="1"/>
</dbReference>
<dbReference type="InterPro" id="IPR012466">
    <property type="entry name" value="NECAP_PHear"/>
</dbReference>
<dbReference type="EMBL" id="JAPDRL010000002">
    <property type="protein sequence ID" value="KAJ9669593.1"/>
    <property type="molecule type" value="Genomic_DNA"/>
</dbReference>
<feature type="compositionally biased region" description="Gly residues" evidence="1">
    <location>
        <begin position="165"/>
        <end position="175"/>
    </location>
</feature>
<comment type="caution">
    <text evidence="3">The sequence shown here is derived from an EMBL/GenBank/DDBJ whole genome shotgun (WGS) entry which is preliminary data.</text>
</comment>
<reference evidence="3" key="1">
    <citation type="submission" date="2022-10" db="EMBL/GenBank/DDBJ databases">
        <title>Culturing micro-colonial fungi from biological soil crusts in the Mojave desert and describing Neophaeococcomyces mojavensis, and introducing the new genera and species Taxawa tesnikishii.</title>
        <authorList>
            <person name="Kurbessoian T."/>
            <person name="Stajich J.E."/>
        </authorList>
    </citation>
    <scope>NUCLEOTIDE SEQUENCE</scope>
    <source>
        <strain evidence="3">TK_1</strain>
    </source>
</reference>
<gene>
    <name evidence="3" type="ORF">H2201_000460</name>
</gene>
<dbReference type="Gene3D" id="2.30.29.30">
    <property type="entry name" value="Pleckstrin-homology domain (PH domain)/Phosphotyrosine-binding domain (PTB)"/>
    <property type="match status" value="1"/>
</dbReference>
<dbReference type="Pfam" id="PF07933">
    <property type="entry name" value="DUF1681"/>
    <property type="match status" value="1"/>
</dbReference>
<evidence type="ECO:0000259" key="2">
    <source>
        <dbReference type="Pfam" id="PF07933"/>
    </source>
</evidence>
<dbReference type="PANTHER" id="PTHR12847">
    <property type="entry name" value="ATP-BINDING CASSETTE ABC TRANSPORTER-RELATED"/>
    <property type="match status" value="1"/>
</dbReference>
<evidence type="ECO:0000313" key="4">
    <source>
        <dbReference type="Proteomes" id="UP001172684"/>
    </source>
</evidence>
<feature type="domain" description="NECAP PHear" evidence="2">
    <location>
        <begin position="17"/>
        <end position="207"/>
    </location>
</feature>
<name>A0ABQ9P9N5_9PEZI</name>
<feature type="compositionally biased region" description="Acidic residues" evidence="1">
    <location>
        <begin position="284"/>
        <end position="294"/>
    </location>
</feature>
<sequence>MSTTDPVTGLPLPPDAIQRILYIAPKVHIYNIPPATSTKGYTAATWTANNNQRLIFTARLRVLETAVPAPNAQPQEETVTTTLLLEDPSNGQLFAAAPYTAPQAVEQALDSSRFFAVRVVGEGGRKAVLGIGFEERSDAFDFSIALQDARRVLGFEGPAASAMGAGRGQPGGRARGVGKAATLEPEPEPEKRDFSLKEGEMITVNIGGRGRRTREDAGAQGVDKTAVGGGNALFSIKPPPSSSEPGGGTVPFLPPPPSAAEVKADRRRRPAPEEPKQQTAQELGFDDGEFGEFQ</sequence>
<dbReference type="SUPFAM" id="SSF50729">
    <property type="entry name" value="PH domain-like"/>
    <property type="match status" value="1"/>
</dbReference>
<dbReference type="InterPro" id="IPR011993">
    <property type="entry name" value="PH-like_dom_sf"/>
</dbReference>
<dbReference type="CDD" id="cd13228">
    <property type="entry name" value="PHear_NECAP"/>
    <property type="match status" value="1"/>
</dbReference>
<keyword evidence="4" id="KW-1185">Reference proteome</keyword>